<dbReference type="InterPro" id="IPR046335">
    <property type="entry name" value="LacI/GalR-like_sensor"/>
</dbReference>
<evidence type="ECO:0000256" key="2">
    <source>
        <dbReference type="ARBA" id="ARBA00023015"/>
    </source>
</evidence>
<evidence type="ECO:0000313" key="7">
    <source>
        <dbReference type="Proteomes" id="UP000886886"/>
    </source>
</evidence>
<protein>
    <submittedName>
        <fullName evidence="6">LacI family DNA-binding transcriptional regulator</fullName>
    </submittedName>
</protein>
<evidence type="ECO:0000256" key="4">
    <source>
        <dbReference type="ARBA" id="ARBA00023163"/>
    </source>
</evidence>
<dbReference type="AlphaFoldDB" id="A0A9D0ZVI7"/>
<dbReference type="InterPro" id="IPR000843">
    <property type="entry name" value="HTH_LacI"/>
</dbReference>
<dbReference type="PANTHER" id="PTHR30146">
    <property type="entry name" value="LACI-RELATED TRANSCRIPTIONAL REPRESSOR"/>
    <property type="match status" value="1"/>
</dbReference>
<accession>A0A9D0ZVI7</accession>
<dbReference type="SUPFAM" id="SSF53822">
    <property type="entry name" value="Periplasmic binding protein-like I"/>
    <property type="match status" value="1"/>
</dbReference>
<reference evidence="6" key="1">
    <citation type="submission" date="2020-10" db="EMBL/GenBank/DDBJ databases">
        <authorList>
            <person name="Gilroy R."/>
        </authorList>
    </citation>
    <scope>NUCLEOTIDE SEQUENCE</scope>
    <source>
        <strain evidence="6">ChiSjej3B21-11622</strain>
    </source>
</reference>
<dbReference type="Gene3D" id="1.10.260.40">
    <property type="entry name" value="lambda repressor-like DNA-binding domains"/>
    <property type="match status" value="1"/>
</dbReference>
<dbReference type="Pfam" id="PF00356">
    <property type="entry name" value="LacI"/>
    <property type="match status" value="1"/>
</dbReference>
<dbReference type="Proteomes" id="UP000886886">
    <property type="component" value="Unassembled WGS sequence"/>
</dbReference>
<feature type="domain" description="HTH lacI-type" evidence="5">
    <location>
        <begin position="5"/>
        <end position="50"/>
    </location>
</feature>
<keyword evidence="2" id="KW-0805">Transcription regulation</keyword>
<keyword evidence="3 6" id="KW-0238">DNA-binding</keyword>
<dbReference type="EMBL" id="DVFT01000124">
    <property type="protein sequence ID" value="HIQ96549.1"/>
    <property type="molecule type" value="Genomic_DNA"/>
</dbReference>
<dbReference type="PANTHER" id="PTHR30146:SF148">
    <property type="entry name" value="HTH-TYPE TRANSCRIPTIONAL REPRESSOR PURR-RELATED"/>
    <property type="match status" value="1"/>
</dbReference>
<gene>
    <name evidence="6" type="ORF">IAB26_08300</name>
</gene>
<organism evidence="6 7">
    <name type="scientific">Candidatus Limivivens merdigallinarum</name>
    <dbReference type="NCBI Taxonomy" id="2840859"/>
    <lineage>
        <taxon>Bacteria</taxon>
        <taxon>Bacillati</taxon>
        <taxon>Bacillota</taxon>
        <taxon>Clostridia</taxon>
        <taxon>Lachnospirales</taxon>
        <taxon>Lachnospiraceae</taxon>
        <taxon>Lachnospiraceae incertae sedis</taxon>
        <taxon>Candidatus Limivivens</taxon>
    </lineage>
</organism>
<reference evidence="6" key="2">
    <citation type="journal article" date="2021" name="PeerJ">
        <title>Extensive microbial diversity within the chicken gut microbiome revealed by metagenomics and culture.</title>
        <authorList>
            <person name="Gilroy R."/>
            <person name="Ravi A."/>
            <person name="Getino M."/>
            <person name="Pursley I."/>
            <person name="Horton D.L."/>
            <person name="Alikhan N.F."/>
            <person name="Baker D."/>
            <person name="Gharbi K."/>
            <person name="Hall N."/>
            <person name="Watson M."/>
            <person name="Adriaenssens E.M."/>
            <person name="Foster-Nyarko E."/>
            <person name="Jarju S."/>
            <person name="Secka A."/>
            <person name="Antonio M."/>
            <person name="Oren A."/>
            <person name="Chaudhuri R.R."/>
            <person name="La Ragione R."/>
            <person name="Hildebrand F."/>
            <person name="Pallen M.J."/>
        </authorList>
    </citation>
    <scope>NUCLEOTIDE SEQUENCE</scope>
    <source>
        <strain evidence="6">ChiSjej3B21-11622</strain>
    </source>
</reference>
<name>A0A9D0ZVI7_9FIRM</name>
<dbReference type="CDD" id="cd01392">
    <property type="entry name" value="HTH_LacI"/>
    <property type="match status" value="1"/>
</dbReference>
<dbReference type="PROSITE" id="PS50932">
    <property type="entry name" value="HTH_LACI_2"/>
    <property type="match status" value="1"/>
</dbReference>
<dbReference type="SUPFAM" id="SSF47413">
    <property type="entry name" value="lambda repressor-like DNA-binding domains"/>
    <property type="match status" value="1"/>
</dbReference>
<comment type="caution">
    <text evidence="6">The sequence shown here is derived from an EMBL/GenBank/DDBJ whole genome shotgun (WGS) entry which is preliminary data.</text>
</comment>
<dbReference type="GO" id="GO:0003700">
    <property type="term" value="F:DNA-binding transcription factor activity"/>
    <property type="evidence" value="ECO:0007669"/>
    <property type="project" value="TreeGrafter"/>
</dbReference>
<evidence type="ECO:0000256" key="3">
    <source>
        <dbReference type="ARBA" id="ARBA00023125"/>
    </source>
</evidence>
<sequence>MGKKITIQDIADALGLSRNTVSKALNNTGVLADDTRQKILRKAEEMGYRRFVYLPQEAPGENPVIKELALITQNMPYGSHFGTYALNTFQEKISKNNCRLSMYPVRDTEIASLKLPIGFDPEKTAGILCLELFDSNYIEMLDALGLPLLFIDTASDTDLTRTNADFLLMENALSIYRLTDSLIQKGCTRLAFAGDPSHCRSFLERYQGFQEALHANGLSPCNTLFTGKTVFSDSTFLGEAVSQMIQLPEVFVCANDFVAIDLIRALRKHGFKVPEDVMITGFDNSAESRIIEPHLTTVDIPSSQMGYLAADLLLSRINEPDTPYRIMHVRTSIKYRASTGRLNLS</sequence>
<keyword evidence="4" id="KW-0804">Transcription</keyword>
<evidence type="ECO:0000313" key="6">
    <source>
        <dbReference type="EMBL" id="HIQ96549.1"/>
    </source>
</evidence>
<dbReference type="SMART" id="SM00354">
    <property type="entry name" value="HTH_LACI"/>
    <property type="match status" value="1"/>
</dbReference>
<dbReference type="GO" id="GO:0000976">
    <property type="term" value="F:transcription cis-regulatory region binding"/>
    <property type="evidence" value="ECO:0007669"/>
    <property type="project" value="TreeGrafter"/>
</dbReference>
<evidence type="ECO:0000256" key="1">
    <source>
        <dbReference type="ARBA" id="ARBA00022491"/>
    </source>
</evidence>
<evidence type="ECO:0000259" key="5">
    <source>
        <dbReference type="PROSITE" id="PS50932"/>
    </source>
</evidence>
<proteinExistence type="predicted"/>
<dbReference type="InterPro" id="IPR010982">
    <property type="entry name" value="Lambda_DNA-bd_dom_sf"/>
</dbReference>
<dbReference type="Pfam" id="PF13377">
    <property type="entry name" value="Peripla_BP_3"/>
    <property type="match status" value="1"/>
</dbReference>
<dbReference type="Gene3D" id="3.40.50.2300">
    <property type="match status" value="2"/>
</dbReference>
<keyword evidence="1" id="KW-0678">Repressor</keyword>
<dbReference type="InterPro" id="IPR028082">
    <property type="entry name" value="Peripla_BP_I"/>
</dbReference>